<comment type="subcellular location">
    <subcellularLocation>
        <location evidence="1">Cytoplasm</location>
        <location evidence="1">Nucleoid</location>
    </subcellularLocation>
</comment>
<evidence type="ECO:0000256" key="2">
    <source>
        <dbReference type="ARBA" id="ARBA00010610"/>
    </source>
</evidence>
<name>A0A2A4CQP8_9RHOB</name>
<dbReference type="GO" id="GO:0000976">
    <property type="term" value="F:transcription cis-regulatory region binding"/>
    <property type="evidence" value="ECO:0007669"/>
    <property type="project" value="TreeGrafter"/>
</dbReference>
<comment type="similarity">
    <text evidence="2">Belongs to the histone-like protein H-NS family.</text>
</comment>
<dbReference type="InterPro" id="IPR037150">
    <property type="entry name" value="H-NS_C_dom_sf"/>
</dbReference>
<dbReference type="PANTHER" id="PTHR38097">
    <property type="match status" value="1"/>
</dbReference>
<evidence type="ECO:0000256" key="3">
    <source>
        <dbReference type="ARBA" id="ARBA00022490"/>
    </source>
</evidence>
<evidence type="ECO:0000259" key="7">
    <source>
        <dbReference type="SMART" id="SM00528"/>
    </source>
</evidence>
<dbReference type="SUPFAM" id="SSF81273">
    <property type="entry name" value="H-NS histone-like proteins"/>
    <property type="match status" value="1"/>
</dbReference>
<dbReference type="PANTHER" id="PTHR38097:SF2">
    <property type="entry name" value="DNA-BINDING PROTEIN STPA"/>
    <property type="match status" value="1"/>
</dbReference>
<evidence type="ECO:0000256" key="4">
    <source>
        <dbReference type="ARBA" id="ARBA00023125"/>
    </source>
</evidence>
<dbReference type="GO" id="GO:0005829">
    <property type="term" value="C:cytosol"/>
    <property type="evidence" value="ECO:0007669"/>
    <property type="project" value="TreeGrafter"/>
</dbReference>
<keyword evidence="5" id="KW-0175">Coiled coil</keyword>
<sequence length="102" mass="11308">MDLETLSLAELKALRNRVDHAIASFEERKKKEAAQQLEEKAREMGYSLSELAGLSAVKKRKPAAPKYANPADTSQTWTGRGRKPLWVQAALDAGKSLDDLKI</sequence>
<evidence type="ECO:0000256" key="5">
    <source>
        <dbReference type="SAM" id="Coils"/>
    </source>
</evidence>
<proteinExistence type="inferred from homology"/>
<dbReference type="Proteomes" id="UP000243507">
    <property type="component" value="Unassembled WGS sequence"/>
</dbReference>
<evidence type="ECO:0000256" key="1">
    <source>
        <dbReference type="ARBA" id="ARBA00004453"/>
    </source>
</evidence>
<dbReference type="RefSeq" id="WP_096433133.1">
    <property type="nucleotide sequence ID" value="NZ_NTJD01000005.1"/>
</dbReference>
<dbReference type="GO" id="GO:0003680">
    <property type="term" value="F:minor groove of adenine-thymine-rich DNA binding"/>
    <property type="evidence" value="ECO:0007669"/>
    <property type="project" value="TreeGrafter"/>
</dbReference>
<feature type="domain" description="DNA-binding protein H-NS-like C-terminal" evidence="7">
    <location>
        <begin position="57"/>
        <end position="102"/>
    </location>
</feature>
<protein>
    <submittedName>
        <fullName evidence="8">Transcriptional regulator</fullName>
    </submittedName>
</protein>
<dbReference type="SMART" id="SM00528">
    <property type="entry name" value="HNS"/>
    <property type="match status" value="1"/>
</dbReference>
<feature type="coiled-coil region" evidence="5">
    <location>
        <begin position="8"/>
        <end position="43"/>
    </location>
</feature>
<keyword evidence="4" id="KW-0238">DNA-binding</keyword>
<dbReference type="Gene3D" id="4.10.430.10">
    <property type="entry name" value="Histone-like protein H-NS, C-terminal domain"/>
    <property type="match status" value="1"/>
</dbReference>
<reference evidence="8 9" key="1">
    <citation type="submission" date="2017-09" db="EMBL/GenBank/DDBJ databases">
        <title>A multilocus sequence analysis scheme for characterization of bacteria in the genus Thioclava.</title>
        <authorList>
            <person name="Liu Y."/>
            <person name="Shao Z."/>
        </authorList>
    </citation>
    <scope>NUCLEOTIDE SEQUENCE [LARGE SCALE GENOMIC DNA]</scope>
    <source>
        <strain evidence="8 9">CAU 1312</strain>
    </source>
</reference>
<gene>
    <name evidence="8" type="ORF">CLN94_08410</name>
</gene>
<comment type="caution">
    <text evidence="8">The sequence shown here is derived from an EMBL/GenBank/DDBJ whole genome shotgun (WGS) entry which is preliminary data.</text>
</comment>
<dbReference type="GO" id="GO:0003681">
    <property type="term" value="F:bent DNA binding"/>
    <property type="evidence" value="ECO:0007669"/>
    <property type="project" value="TreeGrafter"/>
</dbReference>
<dbReference type="OrthoDB" id="5297879at2"/>
<dbReference type="GO" id="GO:0032993">
    <property type="term" value="C:protein-DNA complex"/>
    <property type="evidence" value="ECO:0007669"/>
    <property type="project" value="TreeGrafter"/>
</dbReference>
<dbReference type="InterPro" id="IPR027444">
    <property type="entry name" value="H-NS_C_dom"/>
</dbReference>
<dbReference type="GO" id="GO:0009295">
    <property type="term" value="C:nucleoid"/>
    <property type="evidence" value="ECO:0007669"/>
    <property type="project" value="UniProtKB-SubCell"/>
</dbReference>
<evidence type="ECO:0000313" key="9">
    <source>
        <dbReference type="Proteomes" id="UP000243507"/>
    </source>
</evidence>
<dbReference type="EMBL" id="NTJD01000005">
    <property type="protein sequence ID" value="PCD76608.1"/>
    <property type="molecule type" value="Genomic_DNA"/>
</dbReference>
<organism evidence="8 9">
    <name type="scientific">Pseudothioclava arenosa</name>
    <dbReference type="NCBI Taxonomy" id="1795308"/>
    <lineage>
        <taxon>Bacteria</taxon>
        <taxon>Pseudomonadati</taxon>
        <taxon>Pseudomonadota</taxon>
        <taxon>Alphaproteobacteria</taxon>
        <taxon>Rhodobacterales</taxon>
        <taxon>Paracoccaceae</taxon>
        <taxon>Pseudothioclava</taxon>
    </lineage>
</organism>
<keyword evidence="9" id="KW-1185">Reference proteome</keyword>
<accession>A0A2A4CQP8</accession>
<evidence type="ECO:0000256" key="6">
    <source>
        <dbReference type="SAM" id="MobiDB-lite"/>
    </source>
</evidence>
<dbReference type="GO" id="GO:0001217">
    <property type="term" value="F:DNA-binding transcription repressor activity"/>
    <property type="evidence" value="ECO:0007669"/>
    <property type="project" value="TreeGrafter"/>
</dbReference>
<feature type="region of interest" description="Disordered" evidence="6">
    <location>
        <begin position="59"/>
        <end position="79"/>
    </location>
</feature>
<keyword evidence="3" id="KW-0963">Cytoplasm</keyword>
<dbReference type="Pfam" id="PF00816">
    <property type="entry name" value="Histone_HNS"/>
    <property type="match status" value="1"/>
</dbReference>
<dbReference type="AlphaFoldDB" id="A0A2A4CQP8"/>
<evidence type="ECO:0000313" key="8">
    <source>
        <dbReference type="EMBL" id="PCD76608.1"/>
    </source>
</evidence>